<comment type="catalytic activity">
    <reaction evidence="1">
        <text>ATP + protein L-histidine = ADP + protein N-phospho-L-histidine.</text>
        <dbReference type="EC" id="2.7.13.3"/>
    </reaction>
</comment>
<dbReference type="EC" id="2.7.13.3" evidence="2"/>
<dbReference type="Gene3D" id="3.30.565.10">
    <property type="entry name" value="Histidine kinase-like ATPase, C-terminal domain"/>
    <property type="match status" value="1"/>
</dbReference>
<evidence type="ECO:0000256" key="6">
    <source>
        <dbReference type="ARBA" id="ARBA00022777"/>
    </source>
</evidence>
<dbReference type="AlphaFoldDB" id="A0A1H8KE53"/>
<dbReference type="GO" id="GO:0004673">
    <property type="term" value="F:protein histidine kinase activity"/>
    <property type="evidence" value="ECO:0007669"/>
    <property type="project" value="UniProtKB-EC"/>
</dbReference>
<evidence type="ECO:0000256" key="3">
    <source>
        <dbReference type="ARBA" id="ARBA00022553"/>
    </source>
</evidence>
<dbReference type="Pfam" id="PF07536">
    <property type="entry name" value="HWE_HK"/>
    <property type="match status" value="1"/>
</dbReference>
<evidence type="ECO:0000313" key="10">
    <source>
        <dbReference type="Proteomes" id="UP000199585"/>
    </source>
</evidence>
<evidence type="ECO:0000256" key="1">
    <source>
        <dbReference type="ARBA" id="ARBA00000085"/>
    </source>
</evidence>
<dbReference type="SMART" id="SM00911">
    <property type="entry name" value="HWE_HK"/>
    <property type="match status" value="1"/>
</dbReference>
<dbReference type="Proteomes" id="UP000199585">
    <property type="component" value="Unassembled WGS sequence"/>
</dbReference>
<evidence type="ECO:0000256" key="7">
    <source>
        <dbReference type="ARBA" id="ARBA00022840"/>
    </source>
</evidence>
<evidence type="ECO:0000256" key="2">
    <source>
        <dbReference type="ARBA" id="ARBA00012438"/>
    </source>
</evidence>
<organism evidence="9 10">
    <name type="scientific">Loktanella fryxellensis</name>
    <dbReference type="NCBI Taxonomy" id="245187"/>
    <lineage>
        <taxon>Bacteria</taxon>
        <taxon>Pseudomonadati</taxon>
        <taxon>Pseudomonadota</taxon>
        <taxon>Alphaproteobacteria</taxon>
        <taxon>Rhodobacterales</taxon>
        <taxon>Roseobacteraceae</taxon>
        <taxon>Loktanella</taxon>
    </lineage>
</organism>
<accession>A0A1H8KE53</accession>
<keyword evidence="10" id="KW-1185">Reference proteome</keyword>
<dbReference type="EMBL" id="FOCI01000068">
    <property type="protein sequence ID" value="SEN91279.1"/>
    <property type="molecule type" value="Genomic_DNA"/>
</dbReference>
<keyword evidence="4" id="KW-0808">Transferase</keyword>
<keyword evidence="6 9" id="KW-0418">Kinase</keyword>
<gene>
    <name evidence="9" type="ORF">SAMN04488003_1682</name>
</gene>
<reference evidence="9 10" key="1">
    <citation type="submission" date="2016-10" db="EMBL/GenBank/DDBJ databases">
        <authorList>
            <person name="de Groot N.N."/>
        </authorList>
    </citation>
    <scope>NUCLEOTIDE SEQUENCE [LARGE SCALE GENOMIC DNA]</scope>
    <source>
        <strain evidence="9 10">DSM 16213</strain>
    </source>
</reference>
<dbReference type="STRING" id="245187.SAMN04488003_1682"/>
<name>A0A1H8KE53_9RHOB</name>
<dbReference type="RefSeq" id="WP_177174727.1">
    <property type="nucleotide sequence ID" value="NZ_FOCI01000068.1"/>
</dbReference>
<sequence>MATEVEHRAKNTLALISGLLRMTKADSAAQLDQIMQGRIRVLIGTMGLLREAKWSGADLRSILSDALSPFTGQEDEGTVVTLSGPAIWIDVSAAQSVSMAFHELATNAGKYGALSTSLGKLDISWDIADGRVEVKWRESGGPPVVEPPTRVGFGLQLVSILFEGQLGGIVTRDWSAEGLVCRLSFP</sequence>
<proteinExistence type="predicted"/>
<evidence type="ECO:0000256" key="4">
    <source>
        <dbReference type="ARBA" id="ARBA00022679"/>
    </source>
</evidence>
<evidence type="ECO:0000313" key="9">
    <source>
        <dbReference type="EMBL" id="SEN91279.1"/>
    </source>
</evidence>
<keyword evidence="3" id="KW-0597">Phosphoprotein</keyword>
<dbReference type="PANTHER" id="PTHR41523:SF8">
    <property type="entry name" value="ETHYLENE RESPONSE SENSOR PROTEIN"/>
    <property type="match status" value="1"/>
</dbReference>
<dbReference type="InterPro" id="IPR011102">
    <property type="entry name" value="Sig_transdc_His_kinase_HWE"/>
</dbReference>
<dbReference type="PANTHER" id="PTHR41523">
    <property type="entry name" value="TWO-COMPONENT SYSTEM SENSOR PROTEIN"/>
    <property type="match status" value="1"/>
</dbReference>
<feature type="domain" description="Signal transduction histidine kinase HWE region" evidence="8">
    <location>
        <begin position="4"/>
        <end position="86"/>
    </location>
</feature>
<protein>
    <recommendedName>
        <fullName evidence="2">histidine kinase</fullName>
        <ecNumber evidence="2">2.7.13.3</ecNumber>
    </recommendedName>
</protein>
<dbReference type="InterPro" id="IPR036890">
    <property type="entry name" value="HATPase_C_sf"/>
</dbReference>
<dbReference type="GO" id="GO:0005524">
    <property type="term" value="F:ATP binding"/>
    <property type="evidence" value="ECO:0007669"/>
    <property type="project" value="UniProtKB-KW"/>
</dbReference>
<evidence type="ECO:0000259" key="8">
    <source>
        <dbReference type="SMART" id="SM00911"/>
    </source>
</evidence>
<keyword evidence="7" id="KW-0067">ATP-binding</keyword>
<evidence type="ECO:0000256" key="5">
    <source>
        <dbReference type="ARBA" id="ARBA00022741"/>
    </source>
</evidence>
<keyword evidence="5" id="KW-0547">Nucleotide-binding</keyword>